<dbReference type="AlphaFoldDB" id="A0A5Q0BN94"/>
<evidence type="ECO:0000256" key="1">
    <source>
        <dbReference type="SAM" id="MobiDB-lite"/>
    </source>
</evidence>
<dbReference type="Gene3D" id="1.20.120.1490">
    <property type="match status" value="1"/>
</dbReference>
<feature type="signal peptide" evidence="2">
    <location>
        <begin position="1"/>
        <end position="28"/>
    </location>
</feature>
<evidence type="ECO:0000313" key="3">
    <source>
        <dbReference type="EMBL" id="QFY43674.1"/>
    </source>
</evidence>
<reference evidence="3 4" key="1">
    <citation type="submission" date="2019-09" db="EMBL/GenBank/DDBJ databases">
        <title>Ecophysiology of the spiral-shaped methanotroph Methylospira mobilis as revealed by the complete genome sequence.</title>
        <authorList>
            <person name="Oshkin I.Y."/>
            <person name="Dedysh S.N."/>
            <person name="Miroshnikov K."/>
            <person name="Danilova O.V."/>
            <person name="Hakobyan A."/>
            <person name="Liesack W."/>
        </authorList>
    </citation>
    <scope>NUCLEOTIDE SEQUENCE [LARGE SCALE GENOMIC DNA]</scope>
    <source>
        <strain evidence="3 4">Shm1</strain>
    </source>
</reference>
<dbReference type="CDD" id="cd09916">
    <property type="entry name" value="CpxP_like"/>
    <property type="match status" value="1"/>
</dbReference>
<keyword evidence="4" id="KW-1185">Reference proteome</keyword>
<sequence length="176" mass="19421">MEFKMKTPAAICFALFICASSLSLPAFAADPDHTQHQNQSTSPEGMQGGNMHGKVMQHMMSREQADGDHKGYAEMVLQHIQELKLTDEQIGKITRIHQESQQKVAGIVSRVKESMKAAHNLFLNPAADEAAIRKAAQEHSTAFNELVETTLKARNAINAVLTPEQLQKLKSLKSES</sequence>
<dbReference type="KEGG" id="mmob:F6R98_14435"/>
<gene>
    <name evidence="3" type="ORF">F6R98_14435</name>
</gene>
<dbReference type="Proteomes" id="UP000325755">
    <property type="component" value="Chromosome"/>
</dbReference>
<feature type="region of interest" description="Disordered" evidence="1">
    <location>
        <begin position="30"/>
        <end position="50"/>
    </location>
</feature>
<evidence type="ECO:0000313" key="4">
    <source>
        <dbReference type="Proteomes" id="UP000325755"/>
    </source>
</evidence>
<organism evidence="3 4">
    <name type="scientific">Candidatus Methylospira mobilis</name>
    <dbReference type="NCBI Taxonomy" id="1808979"/>
    <lineage>
        <taxon>Bacteria</taxon>
        <taxon>Pseudomonadati</taxon>
        <taxon>Pseudomonadota</taxon>
        <taxon>Gammaproteobacteria</taxon>
        <taxon>Methylococcales</taxon>
        <taxon>Methylococcaceae</taxon>
        <taxon>Candidatus Methylospira</taxon>
    </lineage>
</organism>
<feature type="chain" id="PRO_5024814262" evidence="2">
    <location>
        <begin position="29"/>
        <end position="176"/>
    </location>
</feature>
<protein>
    <submittedName>
        <fullName evidence="3">Spy/CpxP family protein refolding chaperone</fullName>
    </submittedName>
</protein>
<dbReference type="EMBL" id="CP044205">
    <property type="protein sequence ID" value="QFY43674.1"/>
    <property type="molecule type" value="Genomic_DNA"/>
</dbReference>
<dbReference type="OrthoDB" id="5570786at2"/>
<dbReference type="InterPro" id="IPR012899">
    <property type="entry name" value="LTXXQ"/>
</dbReference>
<evidence type="ECO:0000256" key="2">
    <source>
        <dbReference type="SAM" id="SignalP"/>
    </source>
</evidence>
<proteinExistence type="predicted"/>
<accession>A0A5Q0BN94</accession>
<keyword evidence="2" id="KW-0732">Signal</keyword>
<dbReference type="InParanoid" id="A0A5Q0BN94"/>
<name>A0A5Q0BN94_9GAMM</name>
<dbReference type="Pfam" id="PF07813">
    <property type="entry name" value="LTXXQ"/>
    <property type="match status" value="1"/>
</dbReference>
<dbReference type="GO" id="GO:0042597">
    <property type="term" value="C:periplasmic space"/>
    <property type="evidence" value="ECO:0007669"/>
    <property type="project" value="InterPro"/>
</dbReference>